<dbReference type="STRING" id="277988.SAMN05216170_1312"/>
<dbReference type="Proteomes" id="UP000182125">
    <property type="component" value="Unassembled WGS sequence"/>
</dbReference>
<sequence>MRSLSIIFLFVLMGFLVYTTMMYGASHVTDSNPILLIDGETRTPAPLNTSTASVDIPLIDVSNNSVVNSASVLLNRLASTQVSYSQILSGVELVSKLSLIAVIVAVSLLLLSDMVVR</sequence>
<dbReference type="Proteomes" id="UP000250136">
    <property type="component" value="Chromosome"/>
</dbReference>
<accession>A0A0Q2M214</accession>
<name>A0A0Q2M214_9EURY</name>
<dbReference type="EMBL" id="FOIW01000002">
    <property type="protein sequence ID" value="SEW05989.1"/>
    <property type="molecule type" value="Genomic_DNA"/>
</dbReference>
<evidence type="ECO:0000313" key="7">
    <source>
        <dbReference type="Proteomes" id="UP000250136"/>
    </source>
</evidence>
<evidence type="ECO:0000313" key="4">
    <source>
        <dbReference type="EMBL" id="SEW05989.1"/>
    </source>
</evidence>
<dbReference type="EMBL" id="CP015105">
    <property type="protein sequence ID" value="ASJ11476.1"/>
    <property type="molecule type" value="Genomic_DNA"/>
</dbReference>
<dbReference type="EMBL" id="LIXN01000015">
    <property type="protein sequence ID" value="KQH81906.1"/>
    <property type="molecule type" value="Genomic_DNA"/>
</dbReference>
<reference evidence="4" key="3">
    <citation type="submission" date="2016-10" db="EMBL/GenBank/DDBJ databases">
        <authorList>
            <person name="de Groot N.N."/>
        </authorList>
    </citation>
    <scope>NUCLEOTIDE SEQUENCE [LARGE SCALE GENOMIC DNA]</scope>
    <source>
        <strain evidence="4">OGL-20</strain>
    </source>
</reference>
<keyword evidence="1" id="KW-1133">Transmembrane helix</keyword>
<evidence type="ECO:0000313" key="3">
    <source>
        <dbReference type="EMBL" id="KQH81906.1"/>
    </source>
</evidence>
<reference evidence="2 7" key="2">
    <citation type="submission" date="2016-04" db="EMBL/GenBank/DDBJ databases">
        <title>Complete genome sequence of Thermococcus thioreducens type strain OGL-20P.</title>
        <authorList>
            <person name="Oger P.M."/>
        </authorList>
    </citation>
    <scope>NUCLEOTIDE SEQUENCE [LARGE SCALE GENOMIC DNA]</scope>
    <source>
        <strain evidence="2 7">OGL-20P</strain>
    </source>
</reference>
<proteinExistence type="predicted"/>
<evidence type="ECO:0000256" key="1">
    <source>
        <dbReference type="SAM" id="Phobius"/>
    </source>
</evidence>
<reference evidence="3 5" key="1">
    <citation type="submission" date="2015-08" db="EMBL/GenBank/DDBJ databases">
        <title>Thermococcus thioreducens DSM 14981 genome sequencing.</title>
        <authorList>
            <person name="Hong S.-J."/>
            <person name="Kim M.-C."/>
            <person name="Shin J.-H."/>
        </authorList>
    </citation>
    <scope>NUCLEOTIDE SEQUENCE [LARGE SCALE GENOMIC DNA]</scope>
    <source>
        <strain evidence="3 5">DSM 14981</strain>
    </source>
</reference>
<feature type="transmembrane region" description="Helical" evidence="1">
    <location>
        <begin position="97"/>
        <end position="116"/>
    </location>
</feature>
<evidence type="ECO:0000313" key="6">
    <source>
        <dbReference type="Proteomes" id="UP000182125"/>
    </source>
</evidence>
<keyword evidence="1" id="KW-0812">Transmembrane</keyword>
<organism evidence="3 5">
    <name type="scientific">Thermococcus thioreducens</name>
    <dbReference type="NCBI Taxonomy" id="277988"/>
    <lineage>
        <taxon>Archaea</taxon>
        <taxon>Methanobacteriati</taxon>
        <taxon>Methanobacteriota</taxon>
        <taxon>Thermococci</taxon>
        <taxon>Thermococcales</taxon>
        <taxon>Thermococcaceae</taxon>
        <taxon>Thermococcus</taxon>
    </lineage>
</organism>
<dbReference type="Proteomes" id="UP000051862">
    <property type="component" value="Unassembled WGS sequence"/>
</dbReference>
<keyword evidence="7" id="KW-1185">Reference proteome</keyword>
<feature type="transmembrane region" description="Helical" evidence="1">
    <location>
        <begin position="7"/>
        <end position="26"/>
    </location>
</feature>
<keyword evidence="1" id="KW-0472">Membrane</keyword>
<dbReference type="AlphaFoldDB" id="A0A0Q2M214"/>
<dbReference type="PATRIC" id="fig|277988.4.peg.1939"/>
<reference evidence="6" key="4">
    <citation type="submission" date="2016-10" db="EMBL/GenBank/DDBJ databases">
        <authorList>
            <person name="Varghese N."/>
            <person name="Submissions S."/>
        </authorList>
    </citation>
    <scope>NUCLEOTIDE SEQUENCE [LARGE SCALE GENOMIC DNA]</scope>
    <source>
        <strain evidence="6">OGL-20</strain>
    </source>
</reference>
<evidence type="ECO:0000313" key="5">
    <source>
        <dbReference type="Proteomes" id="UP000051862"/>
    </source>
</evidence>
<protein>
    <submittedName>
        <fullName evidence="3">Uncharacterized protein</fullName>
    </submittedName>
</protein>
<dbReference type="KEGG" id="ttd:A3L14_00610"/>
<evidence type="ECO:0000313" key="2">
    <source>
        <dbReference type="EMBL" id="ASJ11476.1"/>
    </source>
</evidence>
<gene>
    <name evidence="2" type="ORF">A3L14_00610</name>
    <name evidence="3" type="ORF">AMR53_09215</name>
    <name evidence="4" type="ORF">SAMN05216170_1312</name>
</gene>